<keyword evidence="2" id="KW-0560">Oxidoreductase</keyword>
<accession>A0A2V2YLG9</accession>
<dbReference type="CDD" id="cd04202">
    <property type="entry name" value="CuRO_D2_2dMcoN_like"/>
    <property type="match status" value="1"/>
</dbReference>
<evidence type="ECO:0000256" key="2">
    <source>
        <dbReference type="ARBA" id="ARBA00023002"/>
    </source>
</evidence>
<dbReference type="SUPFAM" id="SSF49503">
    <property type="entry name" value="Cupredoxins"/>
    <property type="match status" value="2"/>
</dbReference>
<dbReference type="Pfam" id="PF07731">
    <property type="entry name" value="Cu-oxidase_2"/>
    <property type="match status" value="1"/>
</dbReference>
<evidence type="ECO:0000256" key="3">
    <source>
        <dbReference type="ARBA" id="ARBA00023008"/>
    </source>
</evidence>
<dbReference type="OrthoDB" id="9757546at2"/>
<dbReference type="InterPro" id="IPR011706">
    <property type="entry name" value="Cu-oxidase_C"/>
</dbReference>
<evidence type="ECO:0000259" key="5">
    <source>
        <dbReference type="Pfam" id="PF07732"/>
    </source>
</evidence>
<dbReference type="AlphaFoldDB" id="A0A2V2YLG9"/>
<reference evidence="6 7" key="1">
    <citation type="submission" date="2018-05" db="EMBL/GenBank/DDBJ databases">
        <title>Genomic Encyclopedia of Type Strains, Phase III (KMG-III): the genomes of soil and plant-associated and newly described type strains.</title>
        <authorList>
            <person name="Whitman W."/>
        </authorList>
    </citation>
    <scope>NUCLEOTIDE SEQUENCE [LARGE SCALE GENOMIC DNA]</scope>
    <source>
        <strain evidence="6 7">CECT 5696</strain>
    </source>
</reference>
<dbReference type="PANTHER" id="PTHR11709">
    <property type="entry name" value="MULTI-COPPER OXIDASE"/>
    <property type="match status" value="1"/>
</dbReference>
<evidence type="ECO:0000259" key="4">
    <source>
        <dbReference type="Pfam" id="PF07731"/>
    </source>
</evidence>
<dbReference type="Pfam" id="PF07732">
    <property type="entry name" value="Cu-oxidase_3"/>
    <property type="match status" value="1"/>
</dbReference>
<dbReference type="Gene3D" id="2.60.40.420">
    <property type="entry name" value="Cupredoxins - blue copper proteins"/>
    <property type="match status" value="2"/>
</dbReference>
<gene>
    <name evidence="6" type="ORF">DFQ01_13138</name>
</gene>
<comment type="caution">
    <text evidence="6">The sequence shown here is derived from an EMBL/GenBank/DDBJ whole genome shotgun (WGS) entry which is preliminary data.</text>
</comment>
<feature type="domain" description="Plastocyanin-like" evidence="4">
    <location>
        <begin position="182"/>
        <end position="284"/>
    </location>
</feature>
<dbReference type="GO" id="GO:0016491">
    <property type="term" value="F:oxidoreductase activity"/>
    <property type="evidence" value="ECO:0007669"/>
    <property type="project" value="UniProtKB-KW"/>
</dbReference>
<evidence type="ECO:0000256" key="1">
    <source>
        <dbReference type="ARBA" id="ARBA00022723"/>
    </source>
</evidence>
<dbReference type="Proteomes" id="UP000246635">
    <property type="component" value="Unassembled WGS sequence"/>
</dbReference>
<dbReference type="InterPro" id="IPR011707">
    <property type="entry name" value="Cu-oxidase-like_N"/>
</dbReference>
<name>A0A2V2YLG9_9BACL</name>
<evidence type="ECO:0000313" key="6">
    <source>
        <dbReference type="EMBL" id="PWV94409.1"/>
    </source>
</evidence>
<proteinExistence type="predicted"/>
<dbReference type="InterPro" id="IPR008972">
    <property type="entry name" value="Cupredoxin"/>
</dbReference>
<dbReference type="PANTHER" id="PTHR11709:SF394">
    <property type="entry name" value="FI03373P-RELATED"/>
    <property type="match status" value="1"/>
</dbReference>
<keyword evidence="7" id="KW-1185">Reference proteome</keyword>
<dbReference type="RefSeq" id="WP_110046797.1">
    <property type="nucleotide sequence ID" value="NZ_CP054612.1"/>
</dbReference>
<dbReference type="CDD" id="cd13860">
    <property type="entry name" value="CuRO_1_2dMco_1"/>
    <property type="match status" value="1"/>
</dbReference>
<protein>
    <submittedName>
        <fullName evidence="6">Multicopper oxidase</fullName>
    </submittedName>
</protein>
<dbReference type="InterPro" id="IPR045087">
    <property type="entry name" value="Cu-oxidase_fam"/>
</dbReference>
<sequence>MIVAPDLPILPCRIDGGVKLFELRAEPVARELLPGVWMEGWGYNGSIPGPLIVVRTGDDVMVRVQNRLPVPTSIHWHGLDVPNTMDGVPGIEPTPLIQPGQTYEYRFQITNRPGTHMYHSHVDVVRQMSMGLGGMLIIMDPNESGIAHDYAYMLQQFRLNGLSKGELLKGHYRIDPYSDDFNFFTMNGRCFPHVHPMIAKRGDKVRIRLGSIGMIPHPMHLHGHQFQLTALDGNKLLAGNRPLMNTISVASGETRDIEFMADNPGRWPFHCHIPHHNANNFTSQVGGMFTFIHY</sequence>
<keyword evidence="1" id="KW-0479">Metal-binding</keyword>
<dbReference type="EMBL" id="QGTQ01000031">
    <property type="protein sequence ID" value="PWV94409.1"/>
    <property type="molecule type" value="Genomic_DNA"/>
</dbReference>
<dbReference type="GO" id="GO:0005507">
    <property type="term" value="F:copper ion binding"/>
    <property type="evidence" value="ECO:0007669"/>
    <property type="project" value="InterPro"/>
</dbReference>
<organism evidence="6 7">
    <name type="scientific">Paenibacillus cellulosilyticus</name>
    <dbReference type="NCBI Taxonomy" id="375489"/>
    <lineage>
        <taxon>Bacteria</taxon>
        <taxon>Bacillati</taxon>
        <taxon>Bacillota</taxon>
        <taxon>Bacilli</taxon>
        <taxon>Bacillales</taxon>
        <taxon>Paenibacillaceae</taxon>
        <taxon>Paenibacillus</taxon>
    </lineage>
</organism>
<evidence type="ECO:0000313" key="7">
    <source>
        <dbReference type="Proteomes" id="UP000246635"/>
    </source>
</evidence>
<keyword evidence="3" id="KW-0186">Copper</keyword>
<feature type="domain" description="Plastocyanin-like" evidence="5">
    <location>
        <begin position="38"/>
        <end position="142"/>
    </location>
</feature>